<feature type="region of interest" description="Disordered" evidence="1">
    <location>
        <begin position="574"/>
        <end position="717"/>
    </location>
</feature>
<dbReference type="PANTHER" id="PTHR37287:SF1">
    <property type="entry name" value="INO EIGHTY SUBUNIT 1"/>
    <property type="match status" value="1"/>
</dbReference>
<sequence length="717" mass="79430">MASPTPNSTGAFSDADPNSPGQAHEKSYAAGVTEDEDTKMATATPEPGDRHPRGRKRGRDEVAGPGGSIIGKIRHLKKDDGEPLWRKDIQYDFLKAIFENDQKVFTNSYEPETIGKQCFADLYIDTMSRSTKCSKVLRDKLLSDRAAAVCMAMVCLLVNIGRMNTTLNFFPEMRAQLRTYHAIPSLQAHQDPHAYKQLQDAPRLKSILKGAAEDRVEPHTLEAMKAALVPRTNPVNLIFTICHNAGKVAELHFPQNREFHDLIMKTNLSSESRARAFLWIMWFYLESDYTEEGCEENPFGAGVDYGVDVANQGVPMLREMTADEEERENIDPEDEVQFGLQKQQMRAKIIEADQTFLAETQTKRGGRGRAFAAAEDTPPGVLPRLKPSKPDSDVDSVRSTPPPRAFAARQSGALAGTTRRANPLKYQVFEGSSPGGGQMIEGVVARKPRPPTAHQLAVERNRSQRTDYILDRGIRKSHHQSKKRRRAEGAIIRTLARLSHVQDPFEDSESEDRIVHNKQALSMGNAYPEPKTYPFREKGYGGICQLKTEDDDYGEEPAAYGAGVRRSVRRLDRWEGHEGDDLGVVAPTKRPKLKGYGDDDDEGEGEAYGDGEPSPSKYHHDPAETEDETDMMMMSQPRPSKAARGGGSKRNGANGHHSHSHMEEPDDLDDVDKELLGLGDGDEDGEEADGDDGGEGEDELDEVDKTLLGMDGDSDSE</sequence>
<comment type="caution">
    <text evidence="2">The sequence shown here is derived from an EMBL/GenBank/DDBJ whole genome shotgun (WGS) entry which is preliminary data.</text>
</comment>
<feature type="region of interest" description="Disordered" evidence="1">
    <location>
        <begin position="1"/>
        <end position="69"/>
    </location>
</feature>
<evidence type="ECO:0008006" key="4">
    <source>
        <dbReference type="Google" id="ProtNLM"/>
    </source>
</evidence>
<dbReference type="AlphaFoldDB" id="A0AA40KAZ7"/>
<proteinExistence type="predicted"/>
<feature type="compositionally biased region" description="Polar residues" evidence="1">
    <location>
        <begin position="1"/>
        <end position="11"/>
    </location>
</feature>
<gene>
    <name evidence="2" type="ORF">B0T18DRAFT_85835</name>
</gene>
<evidence type="ECO:0000256" key="1">
    <source>
        <dbReference type="SAM" id="MobiDB-lite"/>
    </source>
</evidence>
<accession>A0AA40KAZ7</accession>
<organism evidence="2 3">
    <name type="scientific">Schizothecium vesticola</name>
    <dbReference type="NCBI Taxonomy" id="314040"/>
    <lineage>
        <taxon>Eukaryota</taxon>
        <taxon>Fungi</taxon>
        <taxon>Dikarya</taxon>
        <taxon>Ascomycota</taxon>
        <taxon>Pezizomycotina</taxon>
        <taxon>Sordariomycetes</taxon>
        <taxon>Sordariomycetidae</taxon>
        <taxon>Sordariales</taxon>
        <taxon>Schizotheciaceae</taxon>
        <taxon>Schizothecium</taxon>
    </lineage>
</organism>
<evidence type="ECO:0000313" key="2">
    <source>
        <dbReference type="EMBL" id="KAK0752191.1"/>
    </source>
</evidence>
<dbReference type="EMBL" id="JAUKUD010000002">
    <property type="protein sequence ID" value="KAK0752191.1"/>
    <property type="molecule type" value="Genomic_DNA"/>
</dbReference>
<dbReference type="GO" id="GO:0031011">
    <property type="term" value="C:Ino80 complex"/>
    <property type="evidence" value="ECO:0007669"/>
    <property type="project" value="InterPro"/>
</dbReference>
<reference evidence="2" key="1">
    <citation type="submission" date="2023-06" db="EMBL/GenBank/DDBJ databases">
        <title>Genome-scale phylogeny and comparative genomics of the fungal order Sordariales.</title>
        <authorList>
            <consortium name="Lawrence Berkeley National Laboratory"/>
            <person name="Hensen N."/>
            <person name="Bonometti L."/>
            <person name="Westerberg I."/>
            <person name="Brannstrom I.O."/>
            <person name="Guillou S."/>
            <person name="Cros-Aarteil S."/>
            <person name="Calhoun S."/>
            <person name="Haridas S."/>
            <person name="Kuo A."/>
            <person name="Mondo S."/>
            <person name="Pangilinan J."/>
            <person name="Riley R."/>
            <person name="LaButti K."/>
            <person name="Andreopoulos B."/>
            <person name="Lipzen A."/>
            <person name="Chen C."/>
            <person name="Yanf M."/>
            <person name="Daum C."/>
            <person name="Ng V."/>
            <person name="Clum A."/>
            <person name="Steindorff A."/>
            <person name="Ohm R."/>
            <person name="Martin F."/>
            <person name="Silar P."/>
            <person name="Natvig D."/>
            <person name="Lalanne C."/>
            <person name="Gautier V."/>
            <person name="Ament-velasquez S.L."/>
            <person name="Kruys A."/>
            <person name="Hutchinson M.I."/>
            <person name="Powell A.J."/>
            <person name="Barry K."/>
            <person name="Miller A.N."/>
            <person name="Grigoriev I.V."/>
            <person name="Debuchy R."/>
            <person name="Gladieux P."/>
            <person name="Thoren M.H."/>
            <person name="Johannesson H."/>
        </authorList>
    </citation>
    <scope>NUCLEOTIDE SEQUENCE</scope>
    <source>
        <strain evidence="2">SMH3187-1</strain>
    </source>
</reference>
<dbReference type="InterPro" id="IPR038014">
    <property type="entry name" value="Ies1"/>
</dbReference>
<feature type="region of interest" description="Disordered" evidence="1">
    <location>
        <begin position="361"/>
        <end position="413"/>
    </location>
</feature>
<feature type="compositionally biased region" description="Acidic residues" evidence="1">
    <location>
        <begin position="680"/>
        <end position="702"/>
    </location>
</feature>
<name>A0AA40KAZ7_9PEZI</name>
<protein>
    <recommendedName>
        <fullName evidence="4">Ino eighty subunit 1</fullName>
    </recommendedName>
</protein>
<feature type="compositionally biased region" description="Acidic residues" evidence="1">
    <location>
        <begin position="598"/>
        <end position="609"/>
    </location>
</feature>
<keyword evidence="3" id="KW-1185">Reference proteome</keyword>
<dbReference type="Proteomes" id="UP001172155">
    <property type="component" value="Unassembled WGS sequence"/>
</dbReference>
<evidence type="ECO:0000313" key="3">
    <source>
        <dbReference type="Proteomes" id="UP001172155"/>
    </source>
</evidence>
<dbReference type="PANTHER" id="PTHR37287">
    <property type="entry name" value="INO EIGHTY SUBUNIT 1"/>
    <property type="match status" value="1"/>
</dbReference>